<evidence type="ECO:0000256" key="7">
    <source>
        <dbReference type="ARBA" id="ARBA00022679"/>
    </source>
</evidence>
<comment type="catalytic activity">
    <reaction evidence="9">
        <text>a lipid X + a UDP-2-N,3-O-bis[(3R)-3-hydroxyacyl]-alpha-D-glucosamine = a lipid A disaccharide + UDP + H(+)</text>
        <dbReference type="Rhea" id="RHEA:67828"/>
        <dbReference type="ChEBI" id="CHEBI:15378"/>
        <dbReference type="ChEBI" id="CHEBI:58223"/>
        <dbReference type="ChEBI" id="CHEBI:137748"/>
        <dbReference type="ChEBI" id="CHEBI:176338"/>
        <dbReference type="ChEBI" id="CHEBI:176343"/>
        <dbReference type="EC" id="2.4.1.182"/>
    </reaction>
</comment>
<sequence>MKYYIIAGEASGDLHGSNLIKGLKEADPQAQFRFWGGDLMEQAADTKPVKHYKESSIMGYLEVLMNLRKIVGFLRDCQRDVKAWQPDVLILIDYPGFNFKMAKFAKANGIKTFYYIAPKVWAWKEGRVKLIQKYVDELFVIFPFEVDYFRKFSIEAHYFGNPLMDSVSERGEVEKDNIVALVAGSRKHEIDHNLPTMVEISRAFPDYRFVVTAVPWLDKAIYDKYLIGSNVEYICNETYSTIARSRAALVTSGTATLETALLGVPQVVCFRGPAVSMWIAARLVKLKWISLVNLVMNRTVVTELIQSDFTVGKGCDELRAILPGGSKIDKISADYKELYAKIGSAGASQRVAKEMYGQLAKR</sequence>
<evidence type="ECO:0000256" key="3">
    <source>
        <dbReference type="ARBA" id="ARBA00020902"/>
    </source>
</evidence>
<dbReference type="eggNOG" id="COG0763">
    <property type="taxonomic scope" value="Bacteria"/>
</dbReference>
<dbReference type="PANTHER" id="PTHR30372:SF4">
    <property type="entry name" value="LIPID-A-DISACCHARIDE SYNTHASE, MITOCHONDRIAL-RELATED"/>
    <property type="match status" value="1"/>
</dbReference>
<evidence type="ECO:0000256" key="9">
    <source>
        <dbReference type="ARBA" id="ARBA00048975"/>
    </source>
</evidence>
<dbReference type="InterPro" id="IPR003835">
    <property type="entry name" value="Glyco_trans_19"/>
</dbReference>
<proteinExistence type="predicted"/>
<evidence type="ECO:0000256" key="6">
    <source>
        <dbReference type="ARBA" id="ARBA00022676"/>
    </source>
</evidence>
<dbReference type="GO" id="GO:0008915">
    <property type="term" value="F:lipid-A-disaccharide synthase activity"/>
    <property type="evidence" value="ECO:0007669"/>
    <property type="project" value="UniProtKB-UniRule"/>
</dbReference>
<dbReference type="OrthoDB" id="9801642at2"/>
<evidence type="ECO:0000256" key="4">
    <source>
        <dbReference type="ARBA" id="ARBA00022516"/>
    </source>
</evidence>
<keyword evidence="7 11" id="KW-0808">Transferase</keyword>
<evidence type="ECO:0000256" key="2">
    <source>
        <dbReference type="ARBA" id="ARBA00012687"/>
    </source>
</evidence>
<protein>
    <recommendedName>
        <fullName evidence="3 10">Lipid-A-disaccharide synthase</fullName>
        <ecNumber evidence="2 10">2.4.1.182</ecNumber>
    </recommendedName>
</protein>
<evidence type="ECO:0000256" key="1">
    <source>
        <dbReference type="ARBA" id="ARBA00002056"/>
    </source>
</evidence>
<dbReference type="GO" id="GO:0009245">
    <property type="term" value="P:lipid A biosynthetic process"/>
    <property type="evidence" value="ECO:0007669"/>
    <property type="project" value="UniProtKB-UniRule"/>
</dbReference>
<evidence type="ECO:0000313" key="12">
    <source>
        <dbReference type="Proteomes" id="UP000027616"/>
    </source>
</evidence>
<dbReference type="SUPFAM" id="SSF53756">
    <property type="entry name" value="UDP-Glycosyltransferase/glycogen phosphorylase"/>
    <property type="match status" value="1"/>
</dbReference>
<dbReference type="STRING" id="1433126.BN938_2228"/>
<dbReference type="GO" id="GO:0016020">
    <property type="term" value="C:membrane"/>
    <property type="evidence" value="ECO:0007669"/>
    <property type="project" value="GOC"/>
</dbReference>
<dbReference type="Pfam" id="PF02684">
    <property type="entry name" value="LpxB"/>
    <property type="match status" value="1"/>
</dbReference>
<keyword evidence="6 11" id="KW-0328">Glycosyltransferase</keyword>
<keyword evidence="12" id="KW-1185">Reference proteome</keyword>
<evidence type="ECO:0000256" key="10">
    <source>
        <dbReference type="NCBIfam" id="TIGR00215"/>
    </source>
</evidence>
<dbReference type="PANTHER" id="PTHR30372">
    <property type="entry name" value="LIPID-A-DISACCHARIDE SYNTHASE"/>
    <property type="match status" value="1"/>
</dbReference>
<gene>
    <name evidence="11" type="ORF">BN938_2228</name>
</gene>
<organism evidence="11 12">
    <name type="scientific">Mucinivorans hirudinis</name>
    <dbReference type="NCBI Taxonomy" id="1433126"/>
    <lineage>
        <taxon>Bacteria</taxon>
        <taxon>Pseudomonadati</taxon>
        <taxon>Bacteroidota</taxon>
        <taxon>Bacteroidia</taxon>
        <taxon>Bacteroidales</taxon>
        <taxon>Rikenellaceae</taxon>
        <taxon>Mucinivorans</taxon>
    </lineage>
</organism>
<dbReference type="HOGENOM" id="CLU_036577_0_0_10"/>
<name>A0A060R9K6_9BACT</name>
<reference evidence="11 12" key="1">
    <citation type="journal article" date="2015" name="Genome Announc.">
        <title>Complete Genome Sequence of the Novel Leech Symbiont Mucinivorans hirudinis M3T.</title>
        <authorList>
            <person name="Nelson M.C."/>
            <person name="Bomar L."/>
            <person name="Graf J."/>
        </authorList>
    </citation>
    <scope>NUCLEOTIDE SEQUENCE [LARGE SCALE GENOMIC DNA]</scope>
    <source>
        <strain evidence="12">M3</strain>
    </source>
</reference>
<accession>A0A060R9K6</accession>
<dbReference type="KEGG" id="rbc:BN938_2228"/>
<keyword evidence="8" id="KW-0443">Lipid metabolism</keyword>
<dbReference type="NCBIfam" id="TIGR00215">
    <property type="entry name" value="lpxB"/>
    <property type="match status" value="1"/>
</dbReference>
<dbReference type="Proteomes" id="UP000027616">
    <property type="component" value="Chromosome I"/>
</dbReference>
<dbReference type="EC" id="2.4.1.182" evidence="2 10"/>
<evidence type="ECO:0000256" key="8">
    <source>
        <dbReference type="ARBA" id="ARBA00023098"/>
    </source>
</evidence>
<dbReference type="AlphaFoldDB" id="A0A060R9K6"/>
<comment type="function">
    <text evidence="1">Condensation of UDP-2,3-diacylglucosamine and 2,3-diacylglucosamine-1-phosphate to form lipid A disaccharide, a precursor of lipid A, a phosphorylated glycolipid that anchors the lipopolysaccharide to the outer membrane of the cell.</text>
</comment>
<evidence type="ECO:0000256" key="5">
    <source>
        <dbReference type="ARBA" id="ARBA00022556"/>
    </source>
</evidence>
<dbReference type="GO" id="GO:0005543">
    <property type="term" value="F:phospholipid binding"/>
    <property type="evidence" value="ECO:0007669"/>
    <property type="project" value="TreeGrafter"/>
</dbReference>
<keyword evidence="4" id="KW-0444">Lipid biosynthesis</keyword>
<dbReference type="EMBL" id="HG934468">
    <property type="protein sequence ID" value="CDN32300.1"/>
    <property type="molecule type" value="Genomic_DNA"/>
</dbReference>
<keyword evidence="5" id="KW-0441">Lipid A biosynthesis</keyword>
<dbReference type="PATRIC" id="fig|1433126.3.peg.2200"/>
<evidence type="ECO:0000313" key="11">
    <source>
        <dbReference type="EMBL" id="CDN32300.1"/>
    </source>
</evidence>